<reference evidence="2 3" key="1">
    <citation type="journal article" date="2018" name="Mol. Plant">
        <title>The genome of Artemisia annua provides insight into the evolution of Asteraceae family and artemisinin biosynthesis.</title>
        <authorList>
            <person name="Shen Q."/>
            <person name="Zhang L."/>
            <person name="Liao Z."/>
            <person name="Wang S."/>
            <person name="Yan T."/>
            <person name="Shi P."/>
            <person name="Liu M."/>
            <person name="Fu X."/>
            <person name="Pan Q."/>
            <person name="Wang Y."/>
            <person name="Lv Z."/>
            <person name="Lu X."/>
            <person name="Zhang F."/>
            <person name="Jiang W."/>
            <person name="Ma Y."/>
            <person name="Chen M."/>
            <person name="Hao X."/>
            <person name="Li L."/>
            <person name="Tang Y."/>
            <person name="Lv G."/>
            <person name="Zhou Y."/>
            <person name="Sun X."/>
            <person name="Brodelius P.E."/>
            <person name="Rose J.K.C."/>
            <person name="Tang K."/>
        </authorList>
    </citation>
    <scope>NUCLEOTIDE SEQUENCE [LARGE SCALE GENOMIC DNA]</scope>
    <source>
        <strain evidence="3">cv. Huhao1</strain>
        <tissue evidence="2">Leaf</tissue>
    </source>
</reference>
<name>A0A2U1MQM5_ARTAN</name>
<comment type="caution">
    <text evidence="2">The sequence shown here is derived from an EMBL/GenBank/DDBJ whole genome shotgun (WGS) entry which is preliminary data.</text>
</comment>
<keyword evidence="2" id="KW-0695">RNA-directed DNA polymerase</keyword>
<dbReference type="GO" id="GO:0003964">
    <property type="term" value="F:RNA-directed DNA polymerase activity"/>
    <property type="evidence" value="ECO:0007669"/>
    <property type="project" value="UniProtKB-KW"/>
</dbReference>
<proteinExistence type="predicted"/>
<organism evidence="2 3">
    <name type="scientific">Artemisia annua</name>
    <name type="common">Sweet wormwood</name>
    <dbReference type="NCBI Taxonomy" id="35608"/>
    <lineage>
        <taxon>Eukaryota</taxon>
        <taxon>Viridiplantae</taxon>
        <taxon>Streptophyta</taxon>
        <taxon>Embryophyta</taxon>
        <taxon>Tracheophyta</taxon>
        <taxon>Spermatophyta</taxon>
        <taxon>Magnoliopsida</taxon>
        <taxon>eudicotyledons</taxon>
        <taxon>Gunneridae</taxon>
        <taxon>Pentapetalae</taxon>
        <taxon>asterids</taxon>
        <taxon>campanulids</taxon>
        <taxon>Asterales</taxon>
        <taxon>Asteraceae</taxon>
        <taxon>Asteroideae</taxon>
        <taxon>Anthemideae</taxon>
        <taxon>Artemisiinae</taxon>
        <taxon>Artemisia</taxon>
    </lineage>
</organism>
<dbReference type="Proteomes" id="UP000245207">
    <property type="component" value="Unassembled WGS sequence"/>
</dbReference>
<evidence type="ECO:0000259" key="1">
    <source>
        <dbReference type="Pfam" id="PF13966"/>
    </source>
</evidence>
<sequence length="428" mass="48691">MTSLYRAFRASVLVNGSPTDEFIVQRGLRQGDPLSPFLFILAMEGLHIAFKRARELNAFTGLKINLLKCKLIGVGVSFTQVEQLAERFFHNPNALWVSVIRALHGHSGRLRDLSAVGAHFGPWKGIISAFRHLKDRGDGLKIFCQIRVGNGQLTDFWRDTWLGSTPLFTQFPRIFALDDSHATSVADRLRIGWVASSLRREPRGGVETEQWEAISALIQAFVISPQQDRLRRTLDSLDEFSVSSARYFLDGRSLFSGGSSTCWNNFVPIKLNILLWRVALARIPTRDNLVSRAIVLDSNLCPVCSSCLETTEHVFADCVELRGIWSSISRWWNIPTPSSVSVVSLINWADHSKLSVMQRKCFDPVICTAFWVLWNFRNSFIFDSVKPRKSNIFDDIVSRSFFWLCNRRKNCKMLWGVWLQNLAIACNM</sequence>
<keyword evidence="2" id="KW-0808">Transferase</keyword>
<feature type="domain" description="Reverse transcriptase zinc-binding" evidence="1">
    <location>
        <begin position="241"/>
        <end position="325"/>
    </location>
</feature>
<keyword evidence="3" id="KW-1185">Reference proteome</keyword>
<evidence type="ECO:0000313" key="3">
    <source>
        <dbReference type="Proteomes" id="UP000245207"/>
    </source>
</evidence>
<dbReference type="Pfam" id="PF13966">
    <property type="entry name" value="zf-RVT"/>
    <property type="match status" value="1"/>
</dbReference>
<evidence type="ECO:0000313" key="2">
    <source>
        <dbReference type="EMBL" id="PWA63575.1"/>
    </source>
</evidence>
<keyword evidence="2" id="KW-0548">Nucleotidyltransferase</keyword>
<dbReference type="EMBL" id="PKPP01004609">
    <property type="protein sequence ID" value="PWA63575.1"/>
    <property type="molecule type" value="Genomic_DNA"/>
</dbReference>
<dbReference type="InterPro" id="IPR026960">
    <property type="entry name" value="RVT-Znf"/>
</dbReference>
<gene>
    <name evidence="2" type="ORF">CTI12_AA180900</name>
</gene>
<dbReference type="OrthoDB" id="1436790at2759"/>
<dbReference type="PANTHER" id="PTHR33116">
    <property type="entry name" value="REVERSE TRANSCRIPTASE ZINC-BINDING DOMAIN-CONTAINING PROTEIN-RELATED-RELATED"/>
    <property type="match status" value="1"/>
</dbReference>
<dbReference type="AlphaFoldDB" id="A0A2U1MQM5"/>
<dbReference type="PANTHER" id="PTHR33116:SF78">
    <property type="entry name" value="OS12G0587133 PROTEIN"/>
    <property type="match status" value="1"/>
</dbReference>
<accession>A0A2U1MQM5</accession>
<protein>
    <submittedName>
        <fullName evidence="2">RNA-directed DNA polymerase, eukaryota</fullName>
    </submittedName>
</protein>